<organism evidence="1">
    <name type="scientific">Rhizophora mucronata</name>
    <name type="common">Asiatic mangrove</name>
    <dbReference type="NCBI Taxonomy" id="61149"/>
    <lineage>
        <taxon>Eukaryota</taxon>
        <taxon>Viridiplantae</taxon>
        <taxon>Streptophyta</taxon>
        <taxon>Embryophyta</taxon>
        <taxon>Tracheophyta</taxon>
        <taxon>Spermatophyta</taxon>
        <taxon>Magnoliopsida</taxon>
        <taxon>eudicotyledons</taxon>
        <taxon>Gunneridae</taxon>
        <taxon>Pentapetalae</taxon>
        <taxon>rosids</taxon>
        <taxon>fabids</taxon>
        <taxon>Malpighiales</taxon>
        <taxon>Rhizophoraceae</taxon>
        <taxon>Rhizophora</taxon>
    </lineage>
</organism>
<proteinExistence type="predicted"/>
<sequence>MWVYTVIYRKHKQKERDSCGYTPPSCK</sequence>
<evidence type="ECO:0000313" key="1">
    <source>
        <dbReference type="EMBL" id="MBX17116.1"/>
    </source>
</evidence>
<dbReference type="EMBL" id="GGEC01036632">
    <property type="protein sequence ID" value="MBX17116.1"/>
    <property type="molecule type" value="Transcribed_RNA"/>
</dbReference>
<accession>A0A2P2LGK8</accession>
<reference evidence="1" key="1">
    <citation type="submission" date="2018-02" db="EMBL/GenBank/DDBJ databases">
        <title>Rhizophora mucronata_Transcriptome.</title>
        <authorList>
            <person name="Meera S.P."/>
            <person name="Sreeshan A."/>
            <person name="Augustine A."/>
        </authorList>
    </citation>
    <scope>NUCLEOTIDE SEQUENCE</scope>
    <source>
        <tissue evidence="1">Leaf</tissue>
    </source>
</reference>
<name>A0A2P2LGK8_RHIMU</name>
<protein>
    <submittedName>
        <fullName evidence="1">Uncharacterized protein</fullName>
    </submittedName>
</protein>
<dbReference type="AlphaFoldDB" id="A0A2P2LGK8"/>